<dbReference type="AlphaFoldDB" id="A0A0F8WC20"/>
<sequence length="43" mass="4892">ELAKTTITKGESMVREYREQKGFDDYQKRADKKGLLGLGFLGL</sequence>
<reference evidence="1" key="1">
    <citation type="journal article" date="2015" name="Nature">
        <title>Complex archaea that bridge the gap between prokaryotes and eukaryotes.</title>
        <authorList>
            <person name="Spang A."/>
            <person name="Saw J.H."/>
            <person name="Jorgensen S.L."/>
            <person name="Zaremba-Niedzwiedzka K."/>
            <person name="Martijn J."/>
            <person name="Lind A.E."/>
            <person name="van Eijk R."/>
            <person name="Schleper C."/>
            <person name="Guy L."/>
            <person name="Ettema T.J."/>
        </authorList>
    </citation>
    <scope>NUCLEOTIDE SEQUENCE</scope>
</reference>
<feature type="non-terminal residue" evidence="1">
    <location>
        <position position="1"/>
    </location>
</feature>
<proteinExistence type="predicted"/>
<name>A0A0F8WC20_9ZZZZ</name>
<organism evidence="1">
    <name type="scientific">marine sediment metagenome</name>
    <dbReference type="NCBI Taxonomy" id="412755"/>
    <lineage>
        <taxon>unclassified sequences</taxon>
        <taxon>metagenomes</taxon>
        <taxon>ecological metagenomes</taxon>
    </lineage>
</organism>
<dbReference type="EMBL" id="LAZR01066143">
    <property type="protein sequence ID" value="KKK54148.1"/>
    <property type="molecule type" value="Genomic_DNA"/>
</dbReference>
<accession>A0A0F8WC20</accession>
<gene>
    <name evidence="1" type="ORF">LCGC14_3087630</name>
</gene>
<evidence type="ECO:0000313" key="1">
    <source>
        <dbReference type="EMBL" id="KKK54148.1"/>
    </source>
</evidence>
<protein>
    <submittedName>
        <fullName evidence="1">Uncharacterized protein</fullName>
    </submittedName>
</protein>
<comment type="caution">
    <text evidence="1">The sequence shown here is derived from an EMBL/GenBank/DDBJ whole genome shotgun (WGS) entry which is preliminary data.</text>
</comment>